<sequence>MNKNDHLEMLVQKKLFQPHTHQIRTLPFLATTDHQLPQGRDQIRGSGVLFSQMVLDAVRSGGIWIMMQDYNGVKADRPGDIVTFAQINTVDWLSGDQIQVNIELTHWGKIDPVQNKRSDQYLTANPFPLWQTNQTMNADDRLVVRLKQWQAEYAHLQQAQDVRHTSANDPCWLCWRWLELLPLPICTKQKLLKKPGPSLCLRYIKKMIHQSDRYTGLLR</sequence>
<evidence type="ECO:0008006" key="3">
    <source>
        <dbReference type="Google" id="ProtNLM"/>
    </source>
</evidence>
<evidence type="ECO:0000313" key="1">
    <source>
        <dbReference type="EMBL" id="RWX55989.1"/>
    </source>
</evidence>
<dbReference type="Gene3D" id="1.10.4060.10">
    <property type="entry name" value="BPP1347 like domain"/>
    <property type="match status" value="1"/>
</dbReference>
<proteinExistence type="predicted"/>
<dbReference type="EMBL" id="RJLM01000002">
    <property type="protein sequence ID" value="RWX55989.1"/>
    <property type="molecule type" value="Genomic_DNA"/>
</dbReference>
<dbReference type="SUPFAM" id="SSF88697">
    <property type="entry name" value="PUA domain-like"/>
    <property type="match status" value="1"/>
</dbReference>
<dbReference type="InterPro" id="IPR015947">
    <property type="entry name" value="PUA-like_sf"/>
</dbReference>
<name>A0A3S3R1R6_9GAMM</name>
<dbReference type="Proteomes" id="UP000287563">
    <property type="component" value="Unassembled WGS sequence"/>
</dbReference>
<evidence type="ECO:0000313" key="2">
    <source>
        <dbReference type="Proteomes" id="UP000287563"/>
    </source>
</evidence>
<organism evidence="1 2">
    <name type="scientific">Photobacterium chitinilyticum</name>
    <dbReference type="NCBI Taxonomy" id="2485123"/>
    <lineage>
        <taxon>Bacteria</taxon>
        <taxon>Pseudomonadati</taxon>
        <taxon>Pseudomonadota</taxon>
        <taxon>Gammaproteobacteria</taxon>
        <taxon>Vibrionales</taxon>
        <taxon>Vibrionaceae</taxon>
        <taxon>Photobacterium</taxon>
    </lineage>
</organism>
<dbReference type="AlphaFoldDB" id="A0A3S3R1R6"/>
<gene>
    <name evidence="1" type="ORF">EDI28_06755</name>
</gene>
<accession>A0A3S3R1R6</accession>
<protein>
    <recommendedName>
        <fullName evidence="3">Lon protease</fullName>
    </recommendedName>
</protein>
<comment type="caution">
    <text evidence="1">The sequence shown here is derived from an EMBL/GenBank/DDBJ whole genome shotgun (WGS) entry which is preliminary data.</text>
</comment>
<reference evidence="1 2" key="1">
    <citation type="submission" date="2018-11" db="EMBL/GenBank/DDBJ databases">
        <title>Photobacterium sp. BEI247 sp. nov., a marine bacterium isolated from Yongle Blue Hole in the South China Sea.</title>
        <authorList>
            <person name="Wang X."/>
        </authorList>
    </citation>
    <scope>NUCLEOTIDE SEQUENCE [LARGE SCALE GENOMIC DNA]</scope>
    <source>
        <strain evidence="2">BEI247</strain>
    </source>
</reference>
<keyword evidence="2" id="KW-1185">Reference proteome</keyword>